<dbReference type="GO" id="GO:0005507">
    <property type="term" value="F:copper ion binding"/>
    <property type="evidence" value="ECO:0007669"/>
    <property type="project" value="InterPro"/>
</dbReference>
<keyword evidence="7" id="KW-0732">Signal</keyword>
<evidence type="ECO:0000256" key="1">
    <source>
        <dbReference type="ARBA" id="ARBA00022723"/>
    </source>
</evidence>
<dbReference type="InterPro" id="IPR057626">
    <property type="entry name" value="S-S_Temptin"/>
</dbReference>
<dbReference type="Gene3D" id="2.60.120.310">
    <property type="entry name" value="Copper type II, ascorbate-dependent monooxygenase, N-terminal domain"/>
    <property type="match status" value="1"/>
</dbReference>
<dbReference type="Gene3D" id="2.60.120.230">
    <property type="match status" value="1"/>
</dbReference>
<feature type="chain" id="PRO_5002127322" description="Copper type II ascorbate-dependent monooxygenase C-terminal domain-containing protein" evidence="7">
    <location>
        <begin position="20"/>
        <end position="602"/>
    </location>
</feature>
<feature type="domain" description="Temptin Cys/Cys disulfide" evidence="10">
    <location>
        <begin position="18"/>
        <end position="115"/>
    </location>
</feature>
<evidence type="ECO:0000256" key="7">
    <source>
        <dbReference type="SAM" id="SignalP"/>
    </source>
</evidence>
<keyword evidence="5" id="KW-1015">Disulfide bond</keyword>
<dbReference type="Pfam" id="PF01082">
    <property type="entry name" value="Cu2_monooxygen"/>
    <property type="match status" value="1"/>
</dbReference>
<evidence type="ECO:0008006" key="12">
    <source>
        <dbReference type="Google" id="ProtNLM"/>
    </source>
</evidence>
<dbReference type="PANTHER" id="PTHR10157:SF23">
    <property type="entry name" value="MOXD1 HOMOLOG 1"/>
    <property type="match status" value="1"/>
</dbReference>
<dbReference type="PANTHER" id="PTHR10157">
    <property type="entry name" value="DOPAMINE BETA HYDROXYLASE RELATED"/>
    <property type="match status" value="1"/>
</dbReference>
<proteinExistence type="predicted"/>
<dbReference type="InterPro" id="IPR014784">
    <property type="entry name" value="Cu2_ascorb_mOase-like_C"/>
</dbReference>
<sequence length="602" mass="66803">MMIVSLCFVVALSVQCVTSYMVFQNRIPNGKSIPFPCKKDKTWLAAGHILDEGTGARNNFGLDFAQSGFTWTESLCRKDSDGDGMSNGEELGDPYCVWTENDLPSRTTGLSHPGICEPWESPACMKKTLTGSMYPTQKEWMESACKSDGLDCPALNDTNVRNVSVRITPGSKIPPQETTYACQIFDLNELGLPLNQDFHMIGVEPIIDNRNVLHHMVLFGCTDATETTSEYYECGMIAAESCQDFLHVWAVGLDGECYHNQSGVKIGINGYKKVALQNHWNNPTLSARETDSSGLRVYYTPKLRTYDAGVLMVGSINFYLPPKKQDIALYSACTGTCTKQAMRGSINITSAWNHMHYAGYRMSIHVTSKTSGLTYLTNEKMYSYDSPQVQLFPTPFELMPGDAIITNCGFNTMNRNTTTVYGEATNDEMCFGFITYYPKQNWTEPFCADQAGISFCDPQTYDGCPRLGVYMQAINTTEVYRELSKVCKTYAPCLEECRDTIVKYMLSDGCLQGNVWGLLQNTLAKGDASSKNFLSLLSSCKVEVYLALNPSITVQVPDTPTTKPAQYNLTPMPNRYCSDSAFAVVSSILLLAFSAVTAHLWN</sequence>
<feature type="domain" description="Copper type II ascorbate-dependent monooxygenase N-terminal" evidence="8">
    <location>
        <begin position="171"/>
        <end position="285"/>
    </location>
</feature>
<keyword evidence="1" id="KW-0479">Metal-binding</keyword>
<evidence type="ECO:0000259" key="10">
    <source>
        <dbReference type="Pfam" id="PF24784"/>
    </source>
</evidence>
<dbReference type="InterPro" id="IPR000945">
    <property type="entry name" value="DBH-like"/>
</dbReference>
<dbReference type="InterPro" id="IPR036939">
    <property type="entry name" value="Cu2_ascorb_mOase_N_sf"/>
</dbReference>
<dbReference type="EMBL" id="HACG01028459">
    <property type="protein sequence ID" value="CEK75324.1"/>
    <property type="molecule type" value="Transcribed_RNA"/>
</dbReference>
<feature type="domain" description="Copper type II ascorbate-dependent monooxygenase C-terminal" evidence="9">
    <location>
        <begin position="306"/>
        <end position="448"/>
    </location>
</feature>
<dbReference type="AlphaFoldDB" id="A0A0B7A301"/>
<dbReference type="GO" id="GO:0004500">
    <property type="term" value="F:dopamine beta-monooxygenase activity"/>
    <property type="evidence" value="ECO:0007669"/>
    <property type="project" value="InterPro"/>
</dbReference>
<dbReference type="Pfam" id="PF03712">
    <property type="entry name" value="Cu2_monoox_C"/>
    <property type="match status" value="1"/>
</dbReference>
<keyword evidence="3" id="KW-0186">Copper</keyword>
<evidence type="ECO:0000259" key="9">
    <source>
        <dbReference type="Pfam" id="PF03712"/>
    </source>
</evidence>
<dbReference type="SUPFAM" id="SSF49742">
    <property type="entry name" value="PHM/PNGase F"/>
    <property type="match status" value="2"/>
</dbReference>
<evidence type="ECO:0000256" key="3">
    <source>
        <dbReference type="ARBA" id="ARBA00023008"/>
    </source>
</evidence>
<evidence type="ECO:0000313" key="11">
    <source>
        <dbReference type="EMBL" id="CEK75324.1"/>
    </source>
</evidence>
<evidence type="ECO:0000256" key="5">
    <source>
        <dbReference type="ARBA" id="ARBA00023157"/>
    </source>
</evidence>
<keyword evidence="2" id="KW-0560">Oxidoreductase</keyword>
<evidence type="ECO:0000256" key="2">
    <source>
        <dbReference type="ARBA" id="ARBA00023002"/>
    </source>
</evidence>
<keyword evidence="4" id="KW-0503">Monooxygenase</keyword>
<evidence type="ECO:0000256" key="6">
    <source>
        <dbReference type="ARBA" id="ARBA00023180"/>
    </source>
</evidence>
<dbReference type="InterPro" id="IPR008977">
    <property type="entry name" value="PHM/PNGase_F_dom_sf"/>
</dbReference>
<evidence type="ECO:0000256" key="4">
    <source>
        <dbReference type="ARBA" id="ARBA00023033"/>
    </source>
</evidence>
<organism evidence="11">
    <name type="scientific">Arion vulgaris</name>
    <dbReference type="NCBI Taxonomy" id="1028688"/>
    <lineage>
        <taxon>Eukaryota</taxon>
        <taxon>Metazoa</taxon>
        <taxon>Spiralia</taxon>
        <taxon>Lophotrochozoa</taxon>
        <taxon>Mollusca</taxon>
        <taxon>Gastropoda</taxon>
        <taxon>Heterobranchia</taxon>
        <taxon>Euthyneura</taxon>
        <taxon>Panpulmonata</taxon>
        <taxon>Eupulmonata</taxon>
        <taxon>Stylommatophora</taxon>
        <taxon>Helicina</taxon>
        <taxon>Arionoidea</taxon>
        <taxon>Arionidae</taxon>
        <taxon>Arion</taxon>
    </lineage>
</organism>
<protein>
    <recommendedName>
        <fullName evidence="12">Copper type II ascorbate-dependent monooxygenase C-terminal domain-containing protein</fullName>
    </recommendedName>
</protein>
<dbReference type="InterPro" id="IPR000323">
    <property type="entry name" value="Cu2_ascorb_mOase_N"/>
</dbReference>
<dbReference type="InterPro" id="IPR024548">
    <property type="entry name" value="Cu2_monoox_C"/>
</dbReference>
<evidence type="ECO:0000259" key="8">
    <source>
        <dbReference type="Pfam" id="PF01082"/>
    </source>
</evidence>
<gene>
    <name evidence="11" type="primary">ORF94960</name>
</gene>
<accession>A0A0B7A301</accession>
<name>A0A0B7A301_9EUPU</name>
<feature type="signal peptide" evidence="7">
    <location>
        <begin position="1"/>
        <end position="19"/>
    </location>
</feature>
<keyword evidence="6" id="KW-0325">Glycoprotein</keyword>
<dbReference type="Pfam" id="PF24784">
    <property type="entry name" value="Temptin_C"/>
    <property type="match status" value="1"/>
</dbReference>
<dbReference type="PROSITE" id="PS00084">
    <property type="entry name" value="CU2_MONOOXYGENASE_1"/>
    <property type="match status" value="1"/>
</dbReference>
<reference evidence="11" key="1">
    <citation type="submission" date="2014-12" db="EMBL/GenBank/DDBJ databases">
        <title>Insight into the proteome of Arion vulgaris.</title>
        <authorList>
            <person name="Aradska J."/>
            <person name="Bulat T."/>
            <person name="Smidak R."/>
            <person name="Sarate P."/>
            <person name="Gangsoo J."/>
            <person name="Sialana F."/>
            <person name="Bilban M."/>
            <person name="Lubec G."/>
        </authorList>
    </citation>
    <scope>NUCLEOTIDE SEQUENCE</scope>
    <source>
        <tissue evidence="11">Skin</tissue>
    </source>
</reference>
<dbReference type="InterPro" id="IPR020611">
    <property type="entry name" value="Cu2_ascorb_mOase_CS-1"/>
</dbReference>